<dbReference type="Proteomes" id="UP000187609">
    <property type="component" value="Unassembled WGS sequence"/>
</dbReference>
<evidence type="ECO:0000313" key="3">
    <source>
        <dbReference type="Proteomes" id="UP000187609"/>
    </source>
</evidence>
<sequence>SNLPSNANEDIQVIPLVVATSFREGYVTTAAEAEVLPSVEEIIPRNPDAKLNLQRQSEVVAETSPPKGPHNEVSKRNLALMPSFRRRRGMDSSTPAPISTAMHIPPLAPPSIEDEEVSPRNTDLRPRKRKAINGEEGVPMVVDLSEVSPEVAERDVVAAIAERDTGAAI</sequence>
<dbReference type="EMBL" id="MJEQ01037183">
    <property type="protein sequence ID" value="OIT08500.1"/>
    <property type="molecule type" value="Genomic_DNA"/>
</dbReference>
<comment type="caution">
    <text evidence="2">The sequence shown here is derived from an EMBL/GenBank/DDBJ whole genome shotgun (WGS) entry which is preliminary data.</text>
</comment>
<dbReference type="Gramene" id="OIT08500">
    <property type="protein sequence ID" value="OIT08500"/>
    <property type="gene ID" value="A4A49_63109"/>
</dbReference>
<evidence type="ECO:0000313" key="2">
    <source>
        <dbReference type="EMBL" id="OIT08500.1"/>
    </source>
</evidence>
<evidence type="ECO:0000256" key="1">
    <source>
        <dbReference type="SAM" id="MobiDB-lite"/>
    </source>
</evidence>
<reference evidence="2" key="1">
    <citation type="submission" date="2016-11" db="EMBL/GenBank/DDBJ databases">
        <title>The genome of Nicotiana attenuata.</title>
        <authorList>
            <person name="Xu S."/>
            <person name="Brockmoeller T."/>
            <person name="Gaquerel E."/>
            <person name="Navarro A."/>
            <person name="Kuhl H."/>
            <person name="Gase K."/>
            <person name="Ling Z."/>
            <person name="Zhou W."/>
            <person name="Kreitzer C."/>
            <person name="Stanke M."/>
            <person name="Tang H."/>
            <person name="Lyons E."/>
            <person name="Pandey P."/>
            <person name="Pandey S.P."/>
            <person name="Timmermann B."/>
            <person name="Baldwin I.T."/>
        </authorList>
    </citation>
    <scope>NUCLEOTIDE SEQUENCE [LARGE SCALE GENOMIC DNA]</scope>
    <source>
        <strain evidence="2">UT</strain>
    </source>
</reference>
<protein>
    <submittedName>
        <fullName evidence="2">Uncharacterized protein</fullName>
    </submittedName>
</protein>
<feature type="non-terminal residue" evidence="2">
    <location>
        <position position="1"/>
    </location>
</feature>
<keyword evidence="3" id="KW-1185">Reference proteome</keyword>
<name>A0A1J6IW58_NICAT</name>
<proteinExistence type="predicted"/>
<accession>A0A1J6IW58</accession>
<feature type="region of interest" description="Disordered" evidence="1">
    <location>
        <begin position="60"/>
        <end position="134"/>
    </location>
</feature>
<dbReference type="AlphaFoldDB" id="A0A1J6IW58"/>
<gene>
    <name evidence="2" type="ORF">A4A49_63109</name>
</gene>
<organism evidence="2 3">
    <name type="scientific">Nicotiana attenuata</name>
    <name type="common">Coyote tobacco</name>
    <dbReference type="NCBI Taxonomy" id="49451"/>
    <lineage>
        <taxon>Eukaryota</taxon>
        <taxon>Viridiplantae</taxon>
        <taxon>Streptophyta</taxon>
        <taxon>Embryophyta</taxon>
        <taxon>Tracheophyta</taxon>
        <taxon>Spermatophyta</taxon>
        <taxon>Magnoliopsida</taxon>
        <taxon>eudicotyledons</taxon>
        <taxon>Gunneridae</taxon>
        <taxon>Pentapetalae</taxon>
        <taxon>asterids</taxon>
        <taxon>lamiids</taxon>
        <taxon>Solanales</taxon>
        <taxon>Solanaceae</taxon>
        <taxon>Nicotianoideae</taxon>
        <taxon>Nicotianeae</taxon>
        <taxon>Nicotiana</taxon>
    </lineage>
</organism>